<dbReference type="CDD" id="cd21132">
    <property type="entry name" value="EVE-like"/>
    <property type="match status" value="1"/>
</dbReference>
<dbReference type="InterPro" id="IPR002740">
    <property type="entry name" value="EVE_domain"/>
</dbReference>
<gene>
    <name evidence="3" type="ORF">GETHLI_18760</name>
</gene>
<evidence type="ECO:0000313" key="4">
    <source>
        <dbReference type="Proteomes" id="UP001165069"/>
    </source>
</evidence>
<proteinExistence type="inferred from homology"/>
<dbReference type="NCBIfam" id="NF002616">
    <property type="entry name" value="PRK02268.1-2"/>
    <property type="match status" value="1"/>
</dbReference>
<sequence>MSGIQSRVQSRTWIAVASAEHVRLGRAQGFMQVCHGKDAPLRRMGPGDVVIYYSPSERMGGGARLQAFTAIGHVKEGDPYAVQMGADFRPFRKDVAWMPASETPIAPLLARLSFTTGQRNWGARFRFGVFQISEADRRIIAEAMALEH</sequence>
<comment type="caution">
    <text evidence="3">The sequence shown here is derived from an EMBL/GenBank/DDBJ whole genome shotgun (WGS) entry which is preliminary data.</text>
</comment>
<dbReference type="HAMAP" id="MF_00771">
    <property type="entry name" value="UPF0310"/>
    <property type="match status" value="1"/>
</dbReference>
<dbReference type="InterPro" id="IPR022996">
    <property type="entry name" value="UPF0310"/>
</dbReference>
<dbReference type="RefSeq" id="WP_285574378.1">
    <property type="nucleotide sequence ID" value="NZ_BSDE01000003.1"/>
</dbReference>
<accession>A0ABQ5QEU8</accession>
<dbReference type="Proteomes" id="UP001165069">
    <property type="component" value="Unassembled WGS sequence"/>
</dbReference>
<organism evidence="3 4">
    <name type="scientific">Geothrix limicola</name>
    <dbReference type="NCBI Taxonomy" id="2927978"/>
    <lineage>
        <taxon>Bacteria</taxon>
        <taxon>Pseudomonadati</taxon>
        <taxon>Acidobacteriota</taxon>
        <taxon>Holophagae</taxon>
        <taxon>Holophagales</taxon>
        <taxon>Holophagaceae</taxon>
        <taxon>Geothrix</taxon>
    </lineage>
</organism>
<dbReference type="EMBL" id="BSDE01000003">
    <property type="protein sequence ID" value="GLH73374.1"/>
    <property type="molecule type" value="Genomic_DNA"/>
</dbReference>
<comment type="similarity">
    <text evidence="1">Belongs to the UPF0310 family.</text>
</comment>
<evidence type="ECO:0000256" key="1">
    <source>
        <dbReference type="HAMAP-Rule" id="MF_00771"/>
    </source>
</evidence>
<protein>
    <recommendedName>
        <fullName evidence="1">UPF0310 protein GETHLI_18760</fullName>
    </recommendedName>
</protein>
<evidence type="ECO:0000313" key="3">
    <source>
        <dbReference type="EMBL" id="GLH73374.1"/>
    </source>
</evidence>
<evidence type="ECO:0000259" key="2">
    <source>
        <dbReference type="Pfam" id="PF01878"/>
    </source>
</evidence>
<dbReference type="Pfam" id="PF01878">
    <property type="entry name" value="EVE"/>
    <property type="match status" value="1"/>
</dbReference>
<dbReference type="Gene3D" id="3.10.590.10">
    <property type="entry name" value="ph1033 like domains"/>
    <property type="match status" value="1"/>
</dbReference>
<keyword evidence="4" id="KW-1185">Reference proteome</keyword>
<dbReference type="InterPro" id="IPR015947">
    <property type="entry name" value="PUA-like_sf"/>
</dbReference>
<reference evidence="3 4" key="1">
    <citation type="journal article" date="2023" name="Antonie Van Leeuwenhoek">
        <title>Mesoterricola silvestris gen. nov., sp. nov., Mesoterricola sediminis sp. nov., Geothrix oryzae sp. nov., Geothrix edaphica sp. nov., Geothrix rubra sp. nov., and Geothrix limicola sp. nov., six novel members of Acidobacteriota isolated from soils.</title>
        <authorList>
            <person name="Itoh H."/>
            <person name="Sugisawa Y."/>
            <person name="Mise K."/>
            <person name="Xu Z."/>
            <person name="Kuniyasu M."/>
            <person name="Ushijima N."/>
            <person name="Kawano K."/>
            <person name="Kobayashi E."/>
            <person name="Shiratori Y."/>
            <person name="Masuda Y."/>
            <person name="Senoo K."/>
        </authorList>
    </citation>
    <scope>NUCLEOTIDE SEQUENCE [LARGE SCALE GENOMIC DNA]</scope>
    <source>
        <strain evidence="3 4">Red804</strain>
    </source>
</reference>
<dbReference type="SUPFAM" id="SSF88697">
    <property type="entry name" value="PUA domain-like"/>
    <property type="match status" value="1"/>
</dbReference>
<feature type="domain" description="EVE" evidence="2">
    <location>
        <begin position="12"/>
        <end position="142"/>
    </location>
</feature>
<name>A0ABQ5QEU8_9BACT</name>